<evidence type="ECO:0000256" key="2">
    <source>
        <dbReference type="ARBA" id="ARBA00022729"/>
    </source>
</evidence>
<feature type="domain" description="EGF-like" evidence="7">
    <location>
        <begin position="3"/>
        <end position="40"/>
    </location>
</feature>
<comment type="caution">
    <text evidence="6">Lacks conserved residue(s) required for the propagation of feature annotation.</text>
</comment>
<evidence type="ECO:0000256" key="3">
    <source>
        <dbReference type="ARBA" id="ARBA00022737"/>
    </source>
</evidence>
<organism evidence="8 9">
    <name type="scientific">Caerostris extrusa</name>
    <name type="common">Bark spider</name>
    <name type="synonym">Caerostris bankana</name>
    <dbReference type="NCBI Taxonomy" id="172846"/>
    <lineage>
        <taxon>Eukaryota</taxon>
        <taxon>Metazoa</taxon>
        <taxon>Ecdysozoa</taxon>
        <taxon>Arthropoda</taxon>
        <taxon>Chelicerata</taxon>
        <taxon>Arachnida</taxon>
        <taxon>Araneae</taxon>
        <taxon>Araneomorphae</taxon>
        <taxon>Entelegynae</taxon>
        <taxon>Araneoidea</taxon>
        <taxon>Araneidae</taxon>
        <taxon>Caerostris</taxon>
    </lineage>
</organism>
<keyword evidence="9" id="KW-1185">Reference proteome</keyword>
<keyword evidence="1 6" id="KW-0245">EGF-like domain</keyword>
<name>A0AAV4YBA7_CAEEX</name>
<evidence type="ECO:0000313" key="9">
    <source>
        <dbReference type="Proteomes" id="UP001054945"/>
    </source>
</evidence>
<dbReference type="Pfam" id="PF00008">
    <property type="entry name" value="EGF"/>
    <property type="match status" value="1"/>
</dbReference>
<reference evidence="8 9" key="1">
    <citation type="submission" date="2021-06" db="EMBL/GenBank/DDBJ databases">
        <title>Caerostris extrusa draft genome.</title>
        <authorList>
            <person name="Kono N."/>
            <person name="Arakawa K."/>
        </authorList>
    </citation>
    <scope>NUCLEOTIDE SEQUENCE [LARGE SCALE GENOMIC DNA]</scope>
</reference>
<dbReference type="SMART" id="SM00181">
    <property type="entry name" value="EGF"/>
    <property type="match status" value="2"/>
</dbReference>
<keyword evidence="3" id="KW-0677">Repeat</keyword>
<evidence type="ECO:0000256" key="5">
    <source>
        <dbReference type="ARBA" id="ARBA00023180"/>
    </source>
</evidence>
<dbReference type="SUPFAM" id="SSF57196">
    <property type="entry name" value="EGF/Laminin"/>
    <property type="match status" value="1"/>
</dbReference>
<feature type="disulfide bond" evidence="6">
    <location>
        <begin position="30"/>
        <end position="39"/>
    </location>
</feature>
<gene>
    <name evidence="8" type="ORF">CEXT_692061</name>
</gene>
<accession>A0AAV4YBA7</accession>
<keyword evidence="5" id="KW-0325">Glycoprotein</keyword>
<dbReference type="InterPro" id="IPR000742">
    <property type="entry name" value="EGF"/>
</dbReference>
<evidence type="ECO:0000256" key="6">
    <source>
        <dbReference type="PROSITE-ProRule" id="PRU00076"/>
    </source>
</evidence>
<keyword evidence="2" id="KW-0732">Signal</keyword>
<protein>
    <recommendedName>
        <fullName evidence="7">EGF-like domain-containing protein</fullName>
    </recommendedName>
</protein>
<feature type="non-terminal residue" evidence="8">
    <location>
        <position position="1"/>
    </location>
</feature>
<dbReference type="Proteomes" id="UP001054945">
    <property type="component" value="Unassembled WGS sequence"/>
</dbReference>
<dbReference type="PROSITE" id="PS00022">
    <property type="entry name" value="EGF_1"/>
    <property type="match status" value="1"/>
</dbReference>
<feature type="non-terminal residue" evidence="8">
    <location>
        <position position="86"/>
    </location>
</feature>
<dbReference type="Gene3D" id="2.10.25.10">
    <property type="entry name" value="Laminin"/>
    <property type="match status" value="1"/>
</dbReference>
<evidence type="ECO:0000259" key="7">
    <source>
        <dbReference type="PROSITE" id="PS50026"/>
    </source>
</evidence>
<evidence type="ECO:0000256" key="1">
    <source>
        <dbReference type="ARBA" id="ARBA00022536"/>
    </source>
</evidence>
<dbReference type="AlphaFoldDB" id="A0AAV4YBA7"/>
<proteinExistence type="predicted"/>
<dbReference type="EMBL" id="BPLR01001631">
    <property type="protein sequence ID" value="GIZ03635.1"/>
    <property type="molecule type" value="Genomic_DNA"/>
</dbReference>
<keyword evidence="4 6" id="KW-1015">Disulfide bond</keyword>
<evidence type="ECO:0000256" key="4">
    <source>
        <dbReference type="ARBA" id="ARBA00023157"/>
    </source>
</evidence>
<evidence type="ECO:0000313" key="8">
    <source>
        <dbReference type="EMBL" id="GIZ03635.1"/>
    </source>
</evidence>
<dbReference type="PROSITE" id="PS01186">
    <property type="entry name" value="EGF_2"/>
    <property type="match status" value="1"/>
</dbReference>
<dbReference type="FunFam" id="2.10.25.10:FF:000054">
    <property type="entry name" value="Slit guidance ligand 2"/>
    <property type="match status" value="1"/>
</dbReference>
<dbReference type="PROSITE" id="PS50026">
    <property type="entry name" value="EGF_3"/>
    <property type="match status" value="1"/>
</dbReference>
<comment type="caution">
    <text evidence="8">The sequence shown here is derived from an EMBL/GenBank/DDBJ whole genome shotgun (WGS) entry which is preliminary data.</text>
</comment>
<dbReference type="PRINTS" id="PR00010">
    <property type="entry name" value="EGFBLOOD"/>
</dbReference>
<sequence length="86" mass="9785">GEPEDICISKPCKNGGTCEKKRGRNYKCHCVEGYSGNNCGDITWCKDNDKNICGDNVTCKYDQVIRSGYCFCEKDFYFDAKNKKCQ</sequence>